<evidence type="ECO:0000313" key="2">
    <source>
        <dbReference type="Proteomes" id="UP000033483"/>
    </source>
</evidence>
<proteinExistence type="predicted"/>
<dbReference type="Proteomes" id="UP000033483">
    <property type="component" value="Unassembled WGS sequence"/>
</dbReference>
<gene>
    <name evidence="1" type="ORF">TD95_004161</name>
</gene>
<accession>A0A0F4ZFI6</accession>
<dbReference type="OrthoDB" id="239865at2759"/>
<dbReference type="PANTHER" id="PTHR13211:SF0">
    <property type="entry name" value="TELOMERASE CAJAL BODY PROTEIN 1"/>
    <property type="match status" value="1"/>
</dbReference>
<name>A0A0F4ZFI6_9PEZI</name>
<sequence>MPDNNPPADLVASSLPLDCNLALLPSSPPHPQHCNTTSPAFFYRHTRWSADGTTLISSTSNNTITAHVIPSDLLSSRSPSLLVPHGTLRLPSPSAVFEPAPYFSLNDPATQIVLTATKDAPVQIFHLFPNGQSLPAVAGYKLIRHETEAYIHPLSAIWASPGTHFLLGSTNRIDYLDASRPGTAEPLLTIHTIPSRRHLSKGGGVGMKGGVAAMDLATDEYAPVLAAGTRTRWISLYDIGRSSQATGTWSVRDVAKSEFGIDTGGSGIMQVKWSPCNRYLIVNERQSSGMLVYDIRGTRRPLCILPRTKDLTNQRVTCDVYQNKYGGFEVWAGDQNGVVSVWEDISAQEGVIEASWSWQVHDCAVGSTSMHMLGSVVATCGGSWDVVSDESLEQSLSVGEKPTELVGSSALRIWDIGGNVGLNDEVLKDAEQE</sequence>
<protein>
    <submittedName>
        <fullName evidence="1">Uncharacterized protein</fullName>
    </submittedName>
</protein>
<dbReference type="PANTHER" id="PTHR13211">
    <property type="entry name" value="TELOMERASE CAJAL BODY PROTEIN 1"/>
    <property type="match status" value="1"/>
</dbReference>
<comment type="caution">
    <text evidence="1">The sequence shown here is derived from an EMBL/GenBank/DDBJ whole genome shotgun (WGS) entry which is preliminary data.</text>
</comment>
<dbReference type="SUPFAM" id="SSF50978">
    <property type="entry name" value="WD40 repeat-like"/>
    <property type="match status" value="1"/>
</dbReference>
<dbReference type="AlphaFoldDB" id="A0A0F4ZFI6"/>
<dbReference type="InterPro" id="IPR036322">
    <property type="entry name" value="WD40_repeat_dom_sf"/>
</dbReference>
<keyword evidence="2" id="KW-1185">Reference proteome</keyword>
<evidence type="ECO:0000313" key="1">
    <source>
        <dbReference type="EMBL" id="KKA28886.1"/>
    </source>
</evidence>
<reference evidence="1 2" key="1">
    <citation type="submission" date="2015-03" db="EMBL/GenBank/DDBJ databases">
        <authorList>
            <person name="Radwan O."/>
            <person name="Al-Naeli F.A."/>
            <person name="Rendon G.A."/>
            <person name="Fields C."/>
        </authorList>
    </citation>
    <scope>NUCLEOTIDE SEQUENCE [LARGE SCALE GENOMIC DNA]</scope>
    <source>
        <strain evidence="1">CR-DP1</strain>
    </source>
</reference>
<dbReference type="InterPro" id="IPR015943">
    <property type="entry name" value="WD40/YVTN_repeat-like_dom_sf"/>
</dbReference>
<dbReference type="Gene3D" id="2.130.10.10">
    <property type="entry name" value="YVTN repeat-like/Quinoprotein amine dehydrogenase"/>
    <property type="match status" value="1"/>
</dbReference>
<organism evidence="1 2">
    <name type="scientific">Thielaviopsis punctulata</name>
    <dbReference type="NCBI Taxonomy" id="72032"/>
    <lineage>
        <taxon>Eukaryota</taxon>
        <taxon>Fungi</taxon>
        <taxon>Dikarya</taxon>
        <taxon>Ascomycota</taxon>
        <taxon>Pezizomycotina</taxon>
        <taxon>Sordariomycetes</taxon>
        <taxon>Hypocreomycetidae</taxon>
        <taxon>Microascales</taxon>
        <taxon>Ceratocystidaceae</taxon>
        <taxon>Thielaviopsis</taxon>
    </lineage>
</organism>
<dbReference type="EMBL" id="LAEV01001102">
    <property type="protein sequence ID" value="KKA28886.1"/>
    <property type="molecule type" value="Genomic_DNA"/>
</dbReference>
<dbReference type="InterPro" id="IPR051150">
    <property type="entry name" value="SWT21/TCAB1_mRNA_Telomere"/>
</dbReference>